<dbReference type="SUPFAM" id="SSF50978">
    <property type="entry name" value="WD40 repeat-like"/>
    <property type="match status" value="1"/>
</dbReference>
<reference evidence="6 7" key="1">
    <citation type="journal article" date="2022" name="Nat. Genet.">
        <title>Improved pea reference genome and pan-genome highlight genomic features and evolutionary characteristics.</title>
        <authorList>
            <person name="Yang T."/>
            <person name="Liu R."/>
            <person name="Luo Y."/>
            <person name="Hu S."/>
            <person name="Wang D."/>
            <person name="Wang C."/>
            <person name="Pandey M.K."/>
            <person name="Ge S."/>
            <person name="Xu Q."/>
            <person name="Li N."/>
            <person name="Li G."/>
            <person name="Huang Y."/>
            <person name="Saxena R.K."/>
            <person name="Ji Y."/>
            <person name="Li M."/>
            <person name="Yan X."/>
            <person name="He Y."/>
            <person name="Liu Y."/>
            <person name="Wang X."/>
            <person name="Xiang C."/>
            <person name="Varshney R.K."/>
            <person name="Ding H."/>
            <person name="Gao S."/>
            <person name="Zong X."/>
        </authorList>
    </citation>
    <scope>NUCLEOTIDE SEQUENCE [LARGE SCALE GENOMIC DNA]</scope>
    <source>
        <strain evidence="6 7">cv. Zhongwan 6</strain>
    </source>
</reference>
<evidence type="ECO:0000256" key="2">
    <source>
        <dbReference type="ARBA" id="ARBA00022574"/>
    </source>
</evidence>
<feature type="repeat" description="WD" evidence="5">
    <location>
        <begin position="225"/>
        <end position="266"/>
    </location>
</feature>
<dbReference type="InterPro" id="IPR001680">
    <property type="entry name" value="WD40_rpt"/>
</dbReference>
<accession>A0A9D4VIE8</accession>
<dbReference type="SMART" id="SM00320">
    <property type="entry name" value="WD40"/>
    <property type="match status" value="6"/>
</dbReference>
<dbReference type="AlphaFoldDB" id="A0A9D4VIE8"/>
<feature type="repeat" description="WD" evidence="5">
    <location>
        <begin position="285"/>
        <end position="317"/>
    </location>
</feature>
<dbReference type="Gene3D" id="2.130.10.10">
    <property type="entry name" value="YVTN repeat-like/Quinoprotein amine dehydrogenase"/>
    <property type="match status" value="1"/>
</dbReference>
<dbReference type="InterPro" id="IPR036322">
    <property type="entry name" value="WD40_repeat_dom_sf"/>
</dbReference>
<dbReference type="EMBL" id="JAMSHJ010000007">
    <property type="protein sequence ID" value="KAI5384222.1"/>
    <property type="molecule type" value="Genomic_DNA"/>
</dbReference>
<keyword evidence="3" id="KW-0677">Repeat</keyword>
<dbReference type="InterPro" id="IPR020472">
    <property type="entry name" value="WD40_PAC1"/>
</dbReference>
<gene>
    <name evidence="6" type="ORF">KIW84_071289</name>
</gene>
<dbReference type="Pfam" id="PF00400">
    <property type="entry name" value="WD40"/>
    <property type="match status" value="3"/>
</dbReference>
<evidence type="ECO:0000256" key="4">
    <source>
        <dbReference type="ARBA" id="ARBA00034298"/>
    </source>
</evidence>
<dbReference type="PANTHER" id="PTHR14221:SF46">
    <property type="entry name" value="TRANSCRIPTION FACTOR WD40-LIKE FAMILY-RELATED"/>
    <property type="match status" value="1"/>
</dbReference>
<name>A0A9D4VIE8_PEA</name>
<dbReference type="PANTHER" id="PTHR14221">
    <property type="entry name" value="WD REPEAT DOMAIN 44"/>
    <property type="match status" value="1"/>
</dbReference>
<feature type="repeat" description="WD" evidence="5">
    <location>
        <begin position="325"/>
        <end position="357"/>
    </location>
</feature>
<dbReference type="OrthoDB" id="408728at2759"/>
<dbReference type="Gramene" id="Psat07G0128900-T1">
    <property type="protein sequence ID" value="KAI5384222.1"/>
    <property type="gene ID" value="KIW84_071289"/>
</dbReference>
<dbReference type="Proteomes" id="UP001058974">
    <property type="component" value="Chromosome 7"/>
</dbReference>
<evidence type="ECO:0000313" key="6">
    <source>
        <dbReference type="EMBL" id="KAI5384222.1"/>
    </source>
</evidence>
<proteinExistence type="inferred from homology"/>
<dbReference type="GO" id="GO:0000159">
    <property type="term" value="C:protein phosphatase type 2A complex"/>
    <property type="evidence" value="ECO:0007669"/>
    <property type="project" value="InterPro"/>
</dbReference>
<dbReference type="PROSITE" id="PS50294">
    <property type="entry name" value="WD_REPEATS_REGION"/>
    <property type="match status" value="3"/>
</dbReference>
<dbReference type="InterPro" id="IPR000009">
    <property type="entry name" value="PP2A_PR55"/>
</dbReference>
<feature type="repeat" description="WD" evidence="5">
    <location>
        <begin position="471"/>
        <end position="501"/>
    </location>
</feature>
<evidence type="ECO:0000313" key="7">
    <source>
        <dbReference type="Proteomes" id="UP001058974"/>
    </source>
</evidence>
<evidence type="ECO:0000256" key="1">
    <source>
        <dbReference type="ARBA" id="ARBA00008259"/>
    </source>
</evidence>
<comment type="function">
    <text evidence="4">The B regulatory subunit may modulate substrate selectivity and catalytic activity, and may also direct the localization of the catalytic enzyme to a particular subcellular compartment.</text>
</comment>
<dbReference type="PRINTS" id="PR00600">
    <property type="entry name" value="PP2APR55"/>
</dbReference>
<dbReference type="InterPro" id="IPR015943">
    <property type="entry name" value="WD40/YVTN_repeat-like_dom_sf"/>
</dbReference>
<dbReference type="InterPro" id="IPR040324">
    <property type="entry name" value="WDR44/Dgr2"/>
</dbReference>
<dbReference type="PROSITE" id="PS50082">
    <property type="entry name" value="WD_REPEATS_2"/>
    <property type="match status" value="4"/>
</dbReference>
<keyword evidence="7" id="KW-1185">Reference proteome</keyword>
<sequence>MLSSDDDGDFDVFYDSLDSLSGQESVLAEEEFGFEWRYDEIWVNEPVSVKERRELFLQGMDLAYSSSKILSQEKTMRFNERIMECSGAVSNACIFPSDKVSEKTVFSGWNATSEAEVLLEGLKGRREDEVDASFQWKMDERVDATSTAPEHREREDEAQEEFWDFDKSKTSRNNWWKRFVNVGKGDEGKVRSKLSTGMNKTSRIKVRRNKKRWLEFGEVYVGQEIKAHKGLVWTMKFSPNGEYLASGGEDGVVRIWRVMSRDKSQPFIFLPNDIFQIEESPLQELFGHSSDILDLAWSNSDILLSSSMDKTVRTWKIGCDQCLCVFPHKDFVTCIQFNPVDENYFISGSIDGKVRIWGICEERVIDWADIRDVISAISYQQDGKGFVVGSVTGTCRFYAASGKYFKLEAQIHICGKKKASGNKITGIQFFQNNCQRIMITSEDSKIRIFDRTEIVQKYKGLPWSGSQMSGSFTSSGKHIISVGEDSRVYIWNFNDFESASSKKKKYQHSCEYFSFKGVTVAIPWCGMKEEDRNNISRRISETKGKLELGSEVRDTDRFSLGNWFFIDGTCRGSMTWPEEKLPTWGLPLAEDEYDHWKLYKKDSSHGKSKSDTRGLTIVAAGSDGTIKTFHNFSLPVRL</sequence>
<protein>
    <submittedName>
        <fullName evidence="6">Uncharacterized protein</fullName>
    </submittedName>
</protein>
<organism evidence="6 7">
    <name type="scientific">Pisum sativum</name>
    <name type="common">Garden pea</name>
    <name type="synonym">Lathyrus oleraceus</name>
    <dbReference type="NCBI Taxonomy" id="3888"/>
    <lineage>
        <taxon>Eukaryota</taxon>
        <taxon>Viridiplantae</taxon>
        <taxon>Streptophyta</taxon>
        <taxon>Embryophyta</taxon>
        <taxon>Tracheophyta</taxon>
        <taxon>Spermatophyta</taxon>
        <taxon>Magnoliopsida</taxon>
        <taxon>eudicotyledons</taxon>
        <taxon>Gunneridae</taxon>
        <taxon>Pentapetalae</taxon>
        <taxon>rosids</taxon>
        <taxon>fabids</taxon>
        <taxon>Fabales</taxon>
        <taxon>Fabaceae</taxon>
        <taxon>Papilionoideae</taxon>
        <taxon>50 kb inversion clade</taxon>
        <taxon>NPAAA clade</taxon>
        <taxon>Hologalegina</taxon>
        <taxon>IRL clade</taxon>
        <taxon>Fabeae</taxon>
        <taxon>Lathyrus</taxon>
    </lineage>
</organism>
<evidence type="ECO:0000256" key="5">
    <source>
        <dbReference type="PROSITE-ProRule" id="PRU00221"/>
    </source>
</evidence>
<evidence type="ECO:0000256" key="3">
    <source>
        <dbReference type="ARBA" id="ARBA00022737"/>
    </source>
</evidence>
<comment type="similarity">
    <text evidence="1">Belongs to the phosphatase 2A regulatory subunit B family.</text>
</comment>
<dbReference type="GO" id="GO:0019888">
    <property type="term" value="F:protein phosphatase regulator activity"/>
    <property type="evidence" value="ECO:0007669"/>
    <property type="project" value="InterPro"/>
</dbReference>
<dbReference type="PRINTS" id="PR00320">
    <property type="entry name" value="GPROTEINBRPT"/>
</dbReference>
<keyword evidence="2 5" id="KW-0853">WD repeat</keyword>
<comment type="caution">
    <text evidence="6">The sequence shown here is derived from an EMBL/GenBank/DDBJ whole genome shotgun (WGS) entry which is preliminary data.</text>
</comment>